<sequence length="118" mass="13116">MHLVGAKFKELYAANHFFDGVFLKEKTGKFSNNIHPDMTIPVLKQIPAALADPVAIFRTETEGRFVFLLEVTDEKGKAVIVPIDFSKDKSGDGAEINIALTAYGKDNKYEKGREKKKG</sequence>
<name>A0ABT7IT14_9BURK</name>
<evidence type="ECO:0000259" key="1">
    <source>
        <dbReference type="Pfam" id="PF18819"/>
    </source>
</evidence>
<reference evidence="2" key="1">
    <citation type="submission" date="2023-03" db="EMBL/GenBank/DDBJ databases">
        <title>Mesosutterella sp. nov. isolated from porcine feces.</title>
        <authorList>
            <person name="Yu S."/>
        </authorList>
    </citation>
    <scope>NUCLEOTIDE SEQUENCE</scope>
    <source>
        <strain evidence="2">AGMB02718</strain>
    </source>
</reference>
<protein>
    <recommendedName>
        <fullName evidence="1">Phage MuF C-terminal domain-containing protein</fullName>
    </recommendedName>
</protein>
<dbReference type="Pfam" id="PF18819">
    <property type="entry name" value="MuF_C"/>
    <property type="match status" value="1"/>
</dbReference>
<evidence type="ECO:0000313" key="2">
    <source>
        <dbReference type="EMBL" id="MDL2060422.1"/>
    </source>
</evidence>
<dbReference type="EMBL" id="JAKZJU020000002">
    <property type="protein sequence ID" value="MDL2060422.1"/>
    <property type="molecule type" value="Genomic_DNA"/>
</dbReference>
<proteinExistence type="predicted"/>
<dbReference type="InterPro" id="IPR041131">
    <property type="entry name" value="MuF_C"/>
</dbReference>
<organism evidence="2 3">
    <name type="scientific">Mesosutterella faecium</name>
    <dbReference type="NCBI Taxonomy" id="2925194"/>
    <lineage>
        <taxon>Bacteria</taxon>
        <taxon>Pseudomonadati</taxon>
        <taxon>Pseudomonadota</taxon>
        <taxon>Betaproteobacteria</taxon>
        <taxon>Burkholderiales</taxon>
        <taxon>Sutterellaceae</taxon>
        <taxon>Mesosutterella</taxon>
    </lineage>
</organism>
<gene>
    <name evidence="2" type="ORF">MUN46_010790</name>
</gene>
<comment type="caution">
    <text evidence="2">The sequence shown here is derived from an EMBL/GenBank/DDBJ whole genome shotgun (WGS) entry which is preliminary data.</text>
</comment>
<keyword evidence="3" id="KW-1185">Reference proteome</keyword>
<dbReference type="Proteomes" id="UP001165481">
    <property type="component" value="Unassembled WGS sequence"/>
</dbReference>
<accession>A0ABT7IT14</accession>
<evidence type="ECO:0000313" key="3">
    <source>
        <dbReference type="Proteomes" id="UP001165481"/>
    </source>
</evidence>
<feature type="domain" description="Phage MuF C-terminal" evidence="1">
    <location>
        <begin position="33"/>
        <end position="111"/>
    </location>
</feature>
<dbReference type="RefSeq" id="WP_243375938.1">
    <property type="nucleotide sequence ID" value="NZ_JAKZJU020000002.1"/>
</dbReference>